<dbReference type="InterPro" id="IPR052048">
    <property type="entry name" value="ST_Response_Regulator"/>
</dbReference>
<dbReference type="SUPFAM" id="SSF52172">
    <property type="entry name" value="CheY-like"/>
    <property type="match status" value="1"/>
</dbReference>
<dbReference type="InterPro" id="IPR001789">
    <property type="entry name" value="Sig_transdc_resp-reg_receiver"/>
</dbReference>
<name>A0ABZ3IXT6_SPOA4</name>
<dbReference type="Pfam" id="PF00072">
    <property type="entry name" value="Response_reg"/>
    <property type="match status" value="1"/>
</dbReference>
<dbReference type="Gene3D" id="3.40.50.2300">
    <property type="match status" value="1"/>
</dbReference>
<dbReference type="Proteomes" id="UP000216052">
    <property type="component" value="Chromosome"/>
</dbReference>
<evidence type="ECO:0000313" key="4">
    <source>
        <dbReference type="Proteomes" id="UP000216052"/>
    </source>
</evidence>
<evidence type="ECO:0000259" key="2">
    <source>
        <dbReference type="PROSITE" id="PS50110"/>
    </source>
</evidence>
<keyword evidence="1" id="KW-0597">Phosphoprotein</keyword>
<dbReference type="PANTHER" id="PTHR43228:SF1">
    <property type="entry name" value="TWO-COMPONENT RESPONSE REGULATOR ARR22"/>
    <property type="match status" value="1"/>
</dbReference>
<proteinExistence type="predicted"/>
<accession>A0ABZ3IXT6</accession>
<dbReference type="PANTHER" id="PTHR43228">
    <property type="entry name" value="TWO-COMPONENT RESPONSE REGULATOR"/>
    <property type="match status" value="1"/>
</dbReference>
<feature type="modified residue" description="4-aspartylphosphate" evidence="1">
    <location>
        <position position="53"/>
    </location>
</feature>
<dbReference type="PROSITE" id="PS50110">
    <property type="entry name" value="RESPONSE_REGULATORY"/>
    <property type="match status" value="1"/>
</dbReference>
<organism evidence="3 4">
    <name type="scientific">Sporomusa acidovorans (strain ATCC 49682 / DSM 3132 / Mol)</name>
    <dbReference type="NCBI Taxonomy" id="1123286"/>
    <lineage>
        <taxon>Bacteria</taxon>
        <taxon>Bacillati</taxon>
        <taxon>Bacillota</taxon>
        <taxon>Negativicutes</taxon>
        <taxon>Selenomonadales</taxon>
        <taxon>Sporomusaceae</taxon>
        <taxon>Sporomusa</taxon>
    </lineage>
</organism>
<dbReference type="InterPro" id="IPR011006">
    <property type="entry name" value="CheY-like_superfamily"/>
</dbReference>
<reference evidence="3" key="1">
    <citation type="submission" date="2024-05" db="EMBL/GenBank/DDBJ databases">
        <title>Isolation and characterization of Sporomusa carbonis sp. nov., a carboxydotrophic hydrogenogen in the genus of Sporomusa isolated from a charcoal burning pile.</title>
        <authorList>
            <person name="Boeer T."/>
            <person name="Rosenbaum F."/>
            <person name="Eysell L."/>
            <person name="Mueller V."/>
            <person name="Daniel R."/>
            <person name="Poehlein A."/>
        </authorList>
    </citation>
    <scope>NUCLEOTIDE SEQUENCE [LARGE SCALE GENOMIC DNA]</scope>
    <source>
        <strain evidence="3">DSM 3132</strain>
    </source>
</reference>
<keyword evidence="4" id="KW-1185">Reference proteome</keyword>
<feature type="domain" description="Response regulatory" evidence="2">
    <location>
        <begin position="3"/>
        <end position="79"/>
    </location>
</feature>
<protein>
    <submittedName>
        <fullName evidence="3">Chemotaxis protein CheY</fullName>
    </submittedName>
</protein>
<evidence type="ECO:0000256" key="1">
    <source>
        <dbReference type="PROSITE-ProRule" id="PRU00169"/>
    </source>
</evidence>
<evidence type="ECO:0000313" key="3">
    <source>
        <dbReference type="EMBL" id="XFO70606.1"/>
    </source>
</evidence>
<dbReference type="EMBL" id="CP155571">
    <property type="protein sequence ID" value="XFO70606.1"/>
    <property type="molecule type" value="Genomic_DNA"/>
</dbReference>
<gene>
    <name evidence="3" type="primary">cheY_2</name>
    <name evidence="3" type="ORF">SPACI_006050</name>
</gene>
<sequence length="79" mass="8795">MARVLVVDDALMMRKTIGTFLVKAGHVIVEEAANGKQAVIAYKTHRPDLVTMDITMPGWTVLMLLGRLSLLIPRHGLLW</sequence>